<gene>
    <name evidence="1" type="ORF">SAMN05192568_1004221</name>
</gene>
<keyword evidence="2" id="KW-1185">Reference proteome</keyword>
<organism evidence="1 2">
    <name type="scientific">Methylobacterium pseudosasicola</name>
    <dbReference type="NCBI Taxonomy" id="582667"/>
    <lineage>
        <taxon>Bacteria</taxon>
        <taxon>Pseudomonadati</taxon>
        <taxon>Pseudomonadota</taxon>
        <taxon>Alphaproteobacteria</taxon>
        <taxon>Hyphomicrobiales</taxon>
        <taxon>Methylobacteriaceae</taxon>
        <taxon>Methylobacterium</taxon>
    </lineage>
</organism>
<dbReference type="InterPro" id="IPR007460">
    <property type="entry name" value="BrnT_toxin"/>
</dbReference>
<sequence>MDFDWSDAKEAEVRAERGHGFRVPSRIFAGRTVEWEDDRDDYGEIRMIAVGRVERRYWTVVYTDREDATGPYRWIITAWPSEKWEQQRWRAGA</sequence>
<protein>
    <submittedName>
        <fullName evidence="1">Uncharacterized protein</fullName>
    </submittedName>
</protein>
<dbReference type="RefSeq" id="WP_092038202.1">
    <property type="nucleotide sequence ID" value="NZ_FOTK01000004.1"/>
</dbReference>
<dbReference type="InterPro" id="IPR038573">
    <property type="entry name" value="BrnT_sf"/>
</dbReference>
<dbReference type="AlphaFoldDB" id="A0A1I4HFT2"/>
<dbReference type="Proteomes" id="UP000199048">
    <property type="component" value="Unassembled WGS sequence"/>
</dbReference>
<proteinExistence type="predicted"/>
<name>A0A1I4HFT2_9HYPH</name>
<dbReference type="EMBL" id="FOTK01000004">
    <property type="protein sequence ID" value="SFL41042.1"/>
    <property type="molecule type" value="Genomic_DNA"/>
</dbReference>
<evidence type="ECO:0000313" key="1">
    <source>
        <dbReference type="EMBL" id="SFL41042.1"/>
    </source>
</evidence>
<dbReference type="OrthoDB" id="839663at2"/>
<dbReference type="Gene3D" id="3.10.450.530">
    <property type="entry name" value="Ribonuclease toxin, BrnT, of type II toxin-antitoxin system"/>
    <property type="match status" value="1"/>
</dbReference>
<reference evidence="2" key="1">
    <citation type="submission" date="2016-10" db="EMBL/GenBank/DDBJ databases">
        <authorList>
            <person name="Varghese N."/>
            <person name="Submissions S."/>
        </authorList>
    </citation>
    <scope>NUCLEOTIDE SEQUENCE [LARGE SCALE GENOMIC DNA]</scope>
    <source>
        <strain evidence="2">BL36</strain>
    </source>
</reference>
<accession>A0A1I4HFT2</accession>
<dbReference type="Pfam" id="PF04365">
    <property type="entry name" value="BrnT_toxin"/>
    <property type="match status" value="1"/>
</dbReference>
<dbReference type="STRING" id="582667.SAMN05192568_1004221"/>
<evidence type="ECO:0000313" key="2">
    <source>
        <dbReference type="Proteomes" id="UP000199048"/>
    </source>
</evidence>